<keyword evidence="2" id="KW-1185">Reference proteome</keyword>
<dbReference type="OrthoDB" id="9815422at2"/>
<dbReference type="SUPFAM" id="SSF53927">
    <property type="entry name" value="Cytidine deaminase-like"/>
    <property type="match status" value="1"/>
</dbReference>
<name>A0A4Y1WU39_9BACT</name>
<dbReference type="InterPro" id="IPR037081">
    <property type="entry name" value="Hyp_TM1506"/>
</dbReference>
<dbReference type="InterPro" id="IPR016193">
    <property type="entry name" value="Cytidine_deaminase-like"/>
</dbReference>
<dbReference type="Pfam" id="PF08973">
    <property type="entry name" value="TM1506"/>
    <property type="match status" value="1"/>
</dbReference>
<dbReference type="KEGG" id="acou:A5CBH24_09010"/>
<evidence type="ECO:0000313" key="2">
    <source>
        <dbReference type="Proteomes" id="UP000318946"/>
    </source>
</evidence>
<evidence type="ECO:0000313" key="1">
    <source>
        <dbReference type="EMBL" id="BBL03588.1"/>
    </source>
</evidence>
<reference evidence="2" key="1">
    <citation type="submission" date="2019-06" db="EMBL/GenBank/DDBJ databases">
        <title>Alistipes onderdonkii subsp. vulgaris subsp. nov., Alistipes dispar sp. nov. and Alistipes communis sp. nov., isolated from human faeces, and creation of Alistipes onderdonkii subsp. onderdonkii subsp. nov.</title>
        <authorList>
            <person name="Sakamoto M."/>
            <person name="Ikeyama N."/>
            <person name="Ogata Y."/>
            <person name="Suda W."/>
            <person name="Iino T."/>
            <person name="Hattori M."/>
            <person name="Ohkuma M."/>
        </authorList>
    </citation>
    <scope>NUCLEOTIDE SEQUENCE [LARGE SCALE GENOMIC DNA]</scope>
    <source>
        <strain evidence="2">5CBH24</strain>
    </source>
</reference>
<protein>
    <submittedName>
        <fullName evidence="1">TonB-dependent receptor</fullName>
    </submittedName>
</protein>
<dbReference type="GO" id="GO:0003824">
    <property type="term" value="F:catalytic activity"/>
    <property type="evidence" value="ECO:0007669"/>
    <property type="project" value="InterPro"/>
</dbReference>
<keyword evidence="1" id="KW-0675">Receptor</keyword>
<dbReference type="Gene3D" id="3.40.140.30">
    <property type="entry name" value="Hypothetical protein TM1506"/>
    <property type="match status" value="1"/>
</dbReference>
<dbReference type="Proteomes" id="UP000318946">
    <property type="component" value="Chromosome"/>
</dbReference>
<organism evidence="1 2">
    <name type="scientific">Alistipes communis</name>
    <dbReference type="NCBI Taxonomy" id="2585118"/>
    <lineage>
        <taxon>Bacteria</taxon>
        <taxon>Pseudomonadati</taxon>
        <taxon>Bacteroidota</taxon>
        <taxon>Bacteroidia</taxon>
        <taxon>Bacteroidales</taxon>
        <taxon>Rikenellaceae</taxon>
        <taxon>Alistipes</taxon>
    </lineage>
</organism>
<dbReference type="AlphaFoldDB" id="A0A4Y1WU39"/>
<proteinExistence type="predicted"/>
<gene>
    <name evidence="1" type="ORF">A5CBH24_09010</name>
</gene>
<dbReference type="EMBL" id="AP019735">
    <property type="protein sequence ID" value="BBL03588.1"/>
    <property type="molecule type" value="Genomic_DNA"/>
</dbReference>
<dbReference type="GeneID" id="78341618"/>
<accession>A0A4Y1WU39</accession>
<sequence length="148" mass="16359">MKRNTTFLTDDQRLQLIDLLHVEACSCVIRNGDVTRIFRERGVKDLYRLLEEEPELLDGAFVADKVVGKGAAALMILGGIGELHADVISRPARLLLAASPVHVSYTLEVPYIVNRTRTGQCPVETLCRDCATAAEALPLIRNFIEGQK</sequence>
<dbReference type="InterPro" id="IPR015067">
    <property type="entry name" value="DUF1893_TM1506-like"/>
</dbReference>
<dbReference type="RefSeq" id="WP_141412349.1">
    <property type="nucleotide sequence ID" value="NZ_AP019735.1"/>
</dbReference>